<accession>A0A9P3LAP4</accession>
<keyword evidence="1" id="KW-0175">Coiled coil</keyword>
<feature type="compositionally biased region" description="Polar residues" evidence="2">
    <location>
        <begin position="1092"/>
        <end position="1101"/>
    </location>
</feature>
<feature type="compositionally biased region" description="Polar residues" evidence="2">
    <location>
        <begin position="1109"/>
        <end position="1127"/>
    </location>
</feature>
<dbReference type="PANTHER" id="PTHR22028">
    <property type="entry name" value="SFI1 SPINDLE BODY DOMAIN-CONTAINING PROTEIN-RELATED"/>
    <property type="match status" value="1"/>
</dbReference>
<proteinExistence type="predicted"/>
<feature type="region of interest" description="Disordered" evidence="2">
    <location>
        <begin position="1009"/>
        <end position="1060"/>
    </location>
</feature>
<feature type="region of interest" description="Disordered" evidence="2">
    <location>
        <begin position="257"/>
        <end position="296"/>
    </location>
</feature>
<dbReference type="AlphaFoldDB" id="A0A9P3LAP4"/>
<evidence type="ECO:0000313" key="4">
    <source>
        <dbReference type="EMBL" id="GJE87193.1"/>
    </source>
</evidence>
<feature type="region of interest" description="Disordered" evidence="2">
    <location>
        <begin position="218"/>
        <end position="237"/>
    </location>
</feature>
<sequence>MSRFRPPRASSPPKPSKHSLAALSDILEISSSSSLQPLCPELATLTPDEVNFIDALLERVSANASPSIVFNAHGELSKERGLEPDQELAIYRKLLKVLTRKGRNFGEKWDTARQQLPFLAGPSRPRTTTEPPPRSVRPLASTSAATTHRAQILSRLTGTLKAFERDDDAFTLHSHQEDATDIQSEAPTEAETEADQTYRAHAVRTSTAARRPVSPTITMTTNSLGLSTAPPPPASTARSRTLAYQASLKRAFPTRAPAAWDAETSEATADTARASSSIPPSYGAATREIDPPVQSLPKHTPLRALAKAQSKAIDTPPSPTTSHYVPVAAARAAITQARERRGTVLNEDEAWKKIRIARYEEDADRFRDEKLLERYWEAWRAAYQWVETTAEQIAEARNLYLVRDALHRWRSATAAQRDLYARVAATADNRRLKAVLQLWRGRLRERKQLQWRQDMRARMKAVRDGHDRALVRGAYEQWRQAFRLRLAEQQYYRGLATRVFKRWRSRLVQMDQIEDRGDQLVALREKRQLARFWDLWRKEVAVRRAEGVLTRSVGLRILTTAFDAWKQRLHEVRLADDFHDHLIVKRALRSWKTARDRIRTLERRAAKHEARQNEVLLRAVWRVWKAHERGRLVENAVDKGVLHRVWSTWVQRLQQHREREAKALAFSTRGSSALAVSAMRRWREVHTSHQNAQAFAVQYYNTQLAYRMLFAWRLQLRAHAKQARQARHAEKYFVTRSAWHKWVEKAQEKKRERKVKEFEERVAGKYLREWCRRAQVERQMKLSEEVIRKRVELRIMSNALNRWTNRVADVKFREFETQKRYETAIVTSAFNKWKALCIRHVNDLSLMESYKYVKREETLRKVFYRWLSLARKTRSRRQLLQQKEEELKLAVVAGAWDKWRERYLDIRLQPVADAFLAQHERNLVFRAFGIWHSKTKSLPAVRFHASHLKGRYWAIWRDAMPRALQSKQARELHQKNVLTKAFEKWVQAYRTKLELKAVARARYLRLPTAAPRQTRSAPPPKPSTAPPDYISVPTVGARPDSPASISEAGPSSPPLRPAPAVRSKLYQGGRLSIASLLSERPRSPERRPPPKLSTQLSTLASPSRPRLSTRASTVRNTSPARSTSTYGGATKRSELASKAPSTKALSTYSGDVGRGRLWQELKNVRVRSRHSNDGARSRLGDP</sequence>
<dbReference type="Pfam" id="PF08457">
    <property type="entry name" value="Sfi1"/>
    <property type="match status" value="1"/>
</dbReference>
<evidence type="ECO:0000313" key="5">
    <source>
        <dbReference type="Proteomes" id="UP000703269"/>
    </source>
</evidence>
<dbReference type="InterPro" id="IPR013665">
    <property type="entry name" value="Sfi1_dom"/>
</dbReference>
<comment type="caution">
    <text evidence="4">The sequence shown here is derived from an EMBL/GenBank/DDBJ whole genome shotgun (WGS) entry which is preliminary data.</text>
</comment>
<organism evidence="4 5">
    <name type="scientific">Phanerochaete sordida</name>
    <dbReference type="NCBI Taxonomy" id="48140"/>
    <lineage>
        <taxon>Eukaryota</taxon>
        <taxon>Fungi</taxon>
        <taxon>Dikarya</taxon>
        <taxon>Basidiomycota</taxon>
        <taxon>Agaricomycotina</taxon>
        <taxon>Agaricomycetes</taxon>
        <taxon>Polyporales</taxon>
        <taxon>Phanerochaetaceae</taxon>
        <taxon>Phanerochaete</taxon>
    </lineage>
</organism>
<gene>
    <name evidence="4" type="ORF">PsYK624_032760</name>
</gene>
<feature type="compositionally biased region" description="Basic and acidic residues" evidence="2">
    <location>
        <begin position="1079"/>
        <end position="1088"/>
    </location>
</feature>
<name>A0A9P3LAP4_9APHY</name>
<dbReference type="PANTHER" id="PTHR22028:SF9">
    <property type="entry name" value="SFI1 SPINDLE BODY DOMAIN-CONTAINING PROTEIN"/>
    <property type="match status" value="1"/>
</dbReference>
<dbReference type="GO" id="GO:0019902">
    <property type="term" value="F:phosphatase binding"/>
    <property type="evidence" value="ECO:0007669"/>
    <property type="project" value="TreeGrafter"/>
</dbReference>
<feature type="coiled-coil region" evidence="1">
    <location>
        <begin position="591"/>
        <end position="618"/>
    </location>
</feature>
<keyword evidence="5" id="KW-1185">Reference proteome</keyword>
<feature type="domain" description="Sfi1 spindle body" evidence="3">
    <location>
        <begin position="466"/>
        <end position="836"/>
    </location>
</feature>
<dbReference type="Proteomes" id="UP000703269">
    <property type="component" value="Unassembled WGS sequence"/>
</dbReference>
<feature type="region of interest" description="Disordered" evidence="2">
    <location>
        <begin position="1075"/>
        <end position="1154"/>
    </location>
</feature>
<evidence type="ECO:0000256" key="2">
    <source>
        <dbReference type="SAM" id="MobiDB-lite"/>
    </source>
</evidence>
<evidence type="ECO:0000259" key="3">
    <source>
        <dbReference type="Pfam" id="PF08457"/>
    </source>
</evidence>
<feature type="compositionally biased region" description="Low complexity" evidence="2">
    <location>
        <begin position="258"/>
        <end position="277"/>
    </location>
</feature>
<reference evidence="4 5" key="1">
    <citation type="submission" date="2021-08" db="EMBL/GenBank/DDBJ databases">
        <title>Draft Genome Sequence of Phanerochaete sordida strain YK-624.</title>
        <authorList>
            <person name="Mori T."/>
            <person name="Dohra H."/>
            <person name="Suzuki T."/>
            <person name="Kawagishi H."/>
            <person name="Hirai H."/>
        </authorList>
    </citation>
    <scope>NUCLEOTIDE SEQUENCE [LARGE SCALE GENOMIC DNA]</scope>
    <source>
        <strain evidence="4 5">YK-624</strain>
    </source>
</reference>
<dbReference type="OrthoDB" id="1933281at2759"/>
<protein>
    <recommendedName>
        <fullName evidence="3">Sfi1 spindle body domain-containing protein</fullName>
    </recommendedName>
</protein>
<dbReference type="InterPro" id="IPR052270">
    <property type="entry name" value="CACF_protein"/>
</dbReference>
<feature type="region of interest" description="Disordered" evidence="2">
    <location>
        <begin position="175"/>
        <end position="196"/>
    </location>
</feature>
<evidence type="ECO:0000256" key="1">
    <source>
        <dbReference type="SAM" id="Coils"/>
    </source>
</evidence>
<feature type="region of interest" description="Disordered" evidence="2">
    <location>
        <begin position="113"/>
        <end position="148"/>
    </location>
</feature>
<dbReference type="EMBL" id="BPQB01000005">
    <property type="protein sequence ID" value="GJE87193.1"/>
    <property type="molecule type" value="Genomic_DNA"/>
</dbReference>
<feature type="compositionally biased region" description="Polar residues" evidence="2">
    <location>
        <begin position="1139"/>
        <end position="1149"/>
    </location>
</feature>